<gene>
    <name evidence="5" type="primary">Contig11085.g11850</name>
    <name evidence="5" type="ORF">STYLEM_14170</name>
</gene>
<dbReference type="CDD" id="cd02440">
    <property type="entry name" value="AdoMet_MTases"/>
    <property type="match status" value="1"/>
</dbReference>
<evidence type="ECO:0000256" key="1">
    <source>
        <dbReference type="ARBA" id="ARBA00022603"/>
    </source>
</evidence>
<dbReference type="InterPro" id="IPR029063">
    <property type="entry name" value="SAM-dependent_MTases_sf"/>
</dbReference>
<dbReference type="OrthoDB" id="10251242at2759"/>
<proteinExistence type="inferred from homology"/>
<dbReference type="PANTHER" id="PTHR10509:SF14">
    <property type="entry name" value="CAFFEOYL-COA O-METHYLTRANSFERASE 3-RELATED"/>
    <property type="match status" value="1"/>
</dbReference>
<dbReference type="InParanoid" id="A0A078ARK5"/>
<keyword evidence="1 5" id="KW-0489">Methyltransferase</keyword>
<keyword evidence="3" id="KW-0949">S-adenosyl-L-methionine</keyword>
<dbReference type="PANTHER" id="PTHR10509">
    <property type="entry name" value="O-METHYLTRANSFERASE-RELATED"/>
    <property type="match status" value="1"/>
</dbReference>
<accession>A0A078ARK5</accession>
<name>A0A078ARK5_STYLE</name>
<keyword evidence="2 5" id="KW-0808">Transferase</keyword>
<organism evidence="5 6">
    <name type="scientific">Stylonychia lemnae</name>
    <name type="common">Ciliate</name>
    <dbReference type="NCBI Taxonomy" id="5949"/>
    <lineage>
        <taxon>Eukaryota</taxon>
        <taxon>Sar</taxon>
        <taxon>Alveolata</taxon>
        <taxon>Ciliophora</taxon>
        <taxon>Intramacronucleata</taxon>
        <taxon>Spirotrichea</taxon>
        <taxon>Stichotrichia</taxon>
        <taxon>Sporadotrichida</taxon>
        <taxon>Oxytrichidae</taxon>
        <taxon>Stylonychinae</taxon>
        <taxon>Stylonychia</taxon>
    </lineage>
</organism>
<dbReference type="Pfam" id="PF01596">
    <property type="entry name" value="Methyltransf_3"/>
    <property type="match status" value="1"/>
</dbReference>
<evidence type="ECO:0000313" key="6">
    <source>
        <dbReference type="Proteomes" id="UP000039865"/>
    </source>
</evidence>
<dbReference type="OMA" id="PAYFEWA"/>
<dbReference type="InterPro" id="IPR050362">
    <property type="entry name" value="Cation-dep_OMT"/>
</dbReference>
<dbReference type="Gene3D" id="3.40.50.150">
    <property type="entry name" value="Vaccinia Virus protein VP39"/>
    <property type="match status" value="1"/>
</dbReference>
<dbReference type="PROSITE" id="PS51682">
    <property type="entry name" value="SAM_OMT_I"/>
    <property type="match status" value="1"/>
</dbReference>
<dbReference type="Proteomes" id="UP000039865">
    <property type="component" value="Unassembled WGS sequence"/>
</dbReference>
<dbReference type="EMBL" id="CCKQ01013437">
    <property type="protein sequence ID" value="CDW85100.1"/>
    <property type="molecule type" value="Genomic_DNA"/>
</dbReference>
<comment type="similarity">
    <text evidence="4">Belongs to the class I-like SAM-binding methyltransferase superfamily. Cation-dependent O-methyltransferase family.</text>
</comment>
<evidence type="ECO:0000313" key="5">
    <source>
        <dbReference type="EMBL" id="CDW85100.1"/>
    </source>
</evidence>
<dbReference type="GO" id="GO:0008171">
    <property type="term" value="F:O-methyltransferase activity"/>
    <property type="evidence" value="ECO:0007669"/>
    <property type="project" value="InterPro"/>
</dbReference>
<dbReference type="InterPro" id="IPR002935">
    <property type="entry name" value="SAM_O-MeTrfase"/>
</dbReference>
<evidence type="ECO:0000256" key="2">
    <source>
        <dbReference type="ARBA" id="ARBA00022679"/>
    </source>
</evidence>
<keyword evidence="6" id="KW-1185">Reference proteome</keyword>
<dbReference type="GO" id="GO:0032259">
    <property type="term" value="P:methylation"/>
    <property type="evidence" value="ECO:0007669"/>
    <property type="project" value="UniProtKB-KW"/>
</dbReference>
<evidence type="ECO:0000256" key="4">
    <source>
        <dbReference type="ARBA" id="ARBA00023453"/>
    </source>
</evidence>
<sequence length="244" mass="28063">MELSSKKQQTTTTNPLTLVKYTQHHKSRHDVQDFVNFSMNKIPDLKVRLRRETHEKLVDDAIMLTEIDQCEHMQFIIKLAKAKKGLELGVFTGYSALSFAEALPDDGLLIAVDVNKEWTDLGKKYWKEAGVDHKIQLRLEGGDIVLNELLADESNIDTFDFAFVDADKPNYPNYYDRIIKLLKPNGFLMIDNTIWNGKTTDETLRNSDENARCIWKTVQMALNDERVDVHSIYLSDGLTIVQKK</sequence>
<dbReference type="AlphaFoldDB" id="A0A078ARK5"/>
<dbReference type="GO" id="GO:0008757">
    <property type="term" value="F:S-adenosylmethionine-dependent methyltransferase activity"/>
    <property type="evidence" value="ECO:0007669"/>
    <property type="project" value="TreeGrafter"/>
</dbReference>
<reference evidence="5 6" key="1">
    <citation type="submission" date="2014-06" db="EMBL/GenBank/DDBJ databases">
        <authorList>
            <person name="Swart Estienne"/>
        </authorList>
    </citation>
    <scope>NUCLEOTIDE SEQUENCE [LARGE SCALE GENOMIC DNA]</scope>
    <source>
        <strain evidence="5 6">130c</strain>
    </source>
</reference>
<protein>
    <submittedName>
        <fullName evidence="5">O-methyltransferase</fullName>
    </submittedName>
</protein>
<dbReference type="SUPFAM" id="SSF53335">
    <property type="entry name" value="S-adenosyl-L-methionine-dependent methyltransferases"/>
    <property type="match status" value="1"/>
</dbReference>
<evidence type="ECO:0000256" key="3">
    <source>
        <dbReference type="ARBA" id="ARBA00022691"/>
    </source>
</evidence>